<dbReference type="EMBL" id="JAGGKS010000007">
    <property type="protein sequence ID" value="MBP1926545.1"/>
    <property type="molecule type" value="Genomic_DNA"/>
</dbReference>
<comment type="caution">
    <text evidence="12">The sequence shown here is derived from an EMBL/GenBank/DDBJ whole genome shotgun (WGS) entry which is preliminary data.</text>
</comment>
<dbReference type="PANTHER" id="PTHR30040:SF2">
    <property type="entry name" value="FAD:PROTEIN FMN TRANSFERASE"/>
    <property type="match status" value="1"/>
</dbReference>
<evidence type="ECO:0000256" key="2">
    <source>
        <dbReference type="ARBA" id="ARBA00011955"/>
    </source>
</evidence>
<evidence type="ECO:0000256" key="10">
    <source>
        <dbReference type="ARBA" id="ARBA00048540"/>
    </source>
</evidence>
<keyword evidence="13" id="KW-1185">Reference proteome</keyword>
<evidence type="ECO:0000256" key="3">
    <source>
        <dbReference type="ARBA" id="ARBA00016337"/>
    </source>
</evidence>
<evidence type="ECO:0000256" key="4">
    <source>
        <dbReference type="ARBA" id="ARBA00022630"/>
    </source>
</evidence>
<dbReference type="Proteomes" id="UP001519342">
    <property type="component" value="Unassembled WGS sequence"/>
</dbReference>
<evidence type="ECO:0000256" key="9">
    <source>
        <dbReference type="ARBA" id="ARBA00031306"/>
    </source>
</evidence>
<comment type="catalytic activity">
    <reaction evidence="10 11">
        <text>L-threonyl-[protein] + FAD = FMN-L-threonyl-[protein] + AMP + H(+)</text>
        <dbReference type="Rhea" id="RHEA:36847"/>
        <dbReference type="Rhea" id="RHEA-COMP:11060"/>
        <dbReference type="Rhea" id="RHEA-COMP:11061"/>
        <dbReference type="ChEBI" id="CHEBI:15378"/>
        <dbReference type="ChEBI" id="CHEBI:30013"/>
        <dbReference type="ChEBI" id="CHEBI:57692"/>
        <dbReference type="ChEBI" id="CHEBI:74257"/>
        <dbReference type="ChEBI" id="CHEBI:456215"/>
        <dbReference type="EC" id="2.7.1.180"/>
    </reaction>
</comment>
<dbReference type="InterPro" id="IPR003374">
    <property type="entry name" value="ApbE-like_sf"/>
</dbReference>
<dbReference type="PIRSF" id="PIRSF006268">
    <property type="entry name" value="ApbE"/>
    <property type="match status" value="1"/>
</dbReference>
<evidence type="ECO:0000313" key="12">
    <source>
        <dbReference type="EMBL" id="MBP1926545.1"/>
    </source>
</evidence>
<name>A0ABS4GFR9_9FIRM</name>
<evidence type="ECO:0000256" key="6">
    <source>
        <dbReference type="ARBA" id="ARBA00022723"/>
    </source>
</evidence>
<keyword evidence="8 11" id="KW-0460">Magnesium</keyword>
<evidence type="ECO:0000313" key="13">
    <source>
        <dbReference type="Proteomes" id="UP001519342"/>
    </source>
</evidence>
<evidence type="ECO:0000256" key="11">
    <source>
        <dbReference type="PIRNR" id="PIRNR006268"/>
    </source>
</evidence>
<accession>A0ABS4GFR9</accession>
<dbReference type="EC" id="2.7.1.180" evidence="2 11"/>
<reference evidence="12 13" key="1">
    <citation type="submission" date="2021-03" db="EMBL/GenBank/DDBJ databases">
        <title>Genomic Encyclopedia of Type Strains, Phase IV (KMG-IV): sequencing the most valuable type-strain genomes for metagenomic binning, comparative biology and taxonomic classification.</title>
        <authorList>
            <person name="Goeker M."/>
        </authorList>
    </citation>
    <scope>NUCLEOTIDE SEQUENCE [LARGE SCALE GENOMIC DNA]</scope>
    <source>
        <strain evidence="12 13">DSM 24004</strain>
    </source>
</reference>
<keyword evidence="12" id="KW-0449">Lipoprotein</keyword>
<keyword evidence="4 11" id="KW-0285">Flavoprotein</keyword>
<evidence type="ECO:0000256" key="5">
    <source>
        <dbReference type="ARBA" id="ARBA00022679"/>
    </source>
</evidence>
<evidence type="ECO:0000256" key="7">
    <source>
        <dbReference type="ARBA" id="ARBA00022827"/>
    </source>
</evidence>
<keyword evidence="5 11" id="KW-0808">Transferase</keyword>
<dbReference type="Gene3D" id="3.10.520.10">
    <property type="entry name" value="ApbE-like domains"/>
    <property type="match status" value="1"/>
</dbReference>
<proteinExistence type="inferred from homology"/>
<organism evidence="12 13">
    <name type="scientific">Sedimentibacter acidaminivorans</name>
    <dbReference type="NCBI Taxonomy" id="913099"/>
    <lineage>
        <taxon>Bacteria</taxon>
        <taxon>Bacillati</taxon>
        <taxon>Bacillota</taxon>
        <taxon>Tissierellia</taxon>
        <taxon>Sedimentibacter</taxon>
    </lineage>
</organism>
<evidence type="ECO:0000256" key="1">
    <source>
        <dbReference type="ARBA" id="ARBA00001946"/>
    </source>
</evidence>
<protein>
    <recommendedName>
        <fullName evidence="3 11">FAD:protein FMN transferase</fullName>
        <ecNumber evidence="2 11">2.7.1.180</ecNumber>
    </recommendedName>
    <alternativeName>
        <fullName evidence="9 11">Flavin transferase</fullName>
    </alternativeName>
</protein>
<dbReference type="InterPro" id="IPR024932">
    <property type="entry name" value="ApbE"/>
</dbReference>
<dbReference type="Pfam" id="PF02424">
    <property type="entry name" value="ApbE"/>
    <property type="match status" value="1"/>
</dbReference>
<sequence length="348" mass="39133">MLKKIAAILIVIIMLLNLSACNKKEPTRYEAQFLSLFDTVTTIVGFAESEEKFTEYSQLIYDDLKEYHELYDIYNDYEGINNIKTINDNAGIKPIKVDKKIIDLILFAKDEYVETSGKTNIALGSVLSIWHEYRTEGIEDPENAKLPSIDKLKDAAEHTDINSVIVDENNSTVYLSDPDMRLDVGAIAKGYATEQVSRLAKEKGLVSAIISVGGNVRGLGNKADTNEQWSVGIQNPNKESESNVLKLVYLSDKSLVTSGNYERYYTVNGKRYNHIINQETLYPSEYFASVSIICIDSGKADGLSTAIFSMPYEQGKELIDSLPDTEAMWVYNNGEIKYSENFEKLIKE</sequence>
<gene>
    <name evidence="12" type="ORF">J2Z76_002414</name>
</gene>
<comment type="similarity">
    <text evidence="11">Belongs to the ApbE family.</text>
</comment>
<keyword evidence="7 11" id="KW-0274">FAD</keyword>
<comment type="cofactor">
    <cofactor evidence="1">
        <name>Mg(2+)</name>
        <dbReference type="ChEBI" id="CHEBI:18420"/>
    </cofactor>
</comment>
<dbReference type="SUPFAM" id="SSF143631">
    <property type="entry name" value="ApbE-like"/>
    <property type="match status" value="1"/>
</dbReference>
<evidence type="ECO:0000256" key="8">
    <source>
        <dbReference type="ARBA" id="ARBA00022842"/>
    </source>
</evidence>
<keyword evidence="6 11" id="KW-0479">Metal-binding</keyword>
<dbReference type="PANTHER" id="PTHR30040">
    <property type="entry name" value="THIAMINE BIOSYNTHESIS LIPOPROTEIN APBE"/>
    <property type="match status" value="1"/>
</dbReference>